<dbReference type="Pfam" id="PF00085">
    <property type="entry name" value="Thioredoxin"/>
    <property type="match status" value="1"/>
</dbReference>
<sequence length="177" mass="18568">MVKLCAPACFSPPLKLEPLGPMLVLYPSGRFLINSFALAVRAASPTISMLIFANRSLYPIFSATVLGKKLAKKNPKVTFLKVDVDELKTVSEKWGVDAVPTFLFLKEGKAVDKVVGAKKDELRTKVEKHAAAASRIDDTSRTGAIAKATATASNSATVTATTTSTAGATLTATPAAA</sequence>
<evidence type="ECO:0000313" key="4">
    <source>
        <dbReference type="RefSeq" id="XP_008221414.1"/>
    </source>
</evidence>
<reference evidence="4" key="2">
    <citation type="submission" date="2025-08" db="UniProtKB">
        <authorList>
            <consortium name="RefSeq"/>
        </authorList>
    </citation>
    <scope>IDENTIFICATION</scope>
</reference>
<dbReference type="PANTHER" id="PTHR46115">
    <property type="entry name" value="THIOREDOXIN-LIKE PROTEIN 1"/>
    <property type="match status" value="1"/>
</dbReference>
<feature type="domain" description="Thioredoxin" evidence="2">
    <location>
        <begin position="68"/>
        <end position="127"/>
    </location>
</feature>
<gene>
    <name evidence="4" type="primary">LOC103321399</name>
</gene>
<dbReference type="Gene3D" id="3.40.30.10">
    <property type="entry name" value="Glutaredoxin"/>
    <property type="match status" value="1"/>
</dbReference>
<protein>
    <submittedName>
        <fullName evidence="4">Thioredoxin-1-like</fullName>
    </submittedName>
</protein>
<dbReference type="RefSeq" id="XP_008221414.1">
    <property type="nucleotide sequence ID" value="XM_008223192.1"/>
</dbReference>
<keyword evidence="3" id="KW-1185">Reference proteome</keyword>
<dbReference type="GeneID" id="103321399"/>
<evidence type="ECO:0000313" key="3">
    <source>
        <dbReference type="Proteomes" id="UP000694861"/>
    </source>
</evidence>
<dbReference type="CDD" id="cd02947">
    <property type="entry name" value="TRX_family"/>
    <property type="match status" value="1"/>
</dbReference>
<dbReference type="SUPFAM" id="SSF52833">
    <property type="entry name" value="Thioredoxin-like"/>
    <property type="match status" value="1"/>
</dbReference>
<organism evidence="3 4">
    <name type="scientific">Prunus mume</name>
    <name type="common">Japanese apricot</name>
    <name type="synonym">Armeniaca mume</name>
    <dbReference type="NCBI Taxonomy" id="102107"/>
    <lineage>
        <taxon>Eukaryota</taxon>
        <taxon>Viridiplantae</taxon>
        <taxon>Streptophyta</taxon>
        <taxon>Embryophyta</taxon>
        <taxon>Tracheophyta</taxon>
        <taxon>Spermatophyta</taxon>
        <taxon>Magnoliopsida</taxon>
        <taxon>eudicotyledons</taxon>
        <taxon>Gunneridae</taxon>
        <taxon>Pentapetalae</taxon>
        <taxon>rosids</taxon>
        <taxon>fabids</taxon>
        <taxon>Rosales</taxon>
        <taxon>Rosaceae</taxon>
        <taxon>Amygdaloideae</taxon>
        <taxon>Amygdaleae</taxon>
        <taxon>Prunus</taxon>
    </lineage>
</organism>
<name>A0ABM0N9E5_PRUMU</name>
<dbReference type="InterPro" id="IPR036249">
    <property type="entry name" value="Thioredoxin-like_sf"/>
</dbReference>
<dbReference type="InterPro" id="IPR013766">
    <property type="entry name" value="Thioredoxin_domain"/>
</dbReference>
<reference evidence="3" key="1">
    <citation type="journal article" date="2012" name="Nat. Commun.">
        <title>The genome of Prunus mume.</title>
        <authorList>
            <person name="Zhang Q."/>
            <person name="Chen W."/>
            <person name="Sun L."/>
            <person name="Zhao F."/>
            <person name="Huang B."/>
            <person name="Yang W."/>
            <person name="Tao Y."/>
            <person name="Wang J."/>
            <person name="Yuan Z."/>
            <person name="Fan G."/>
            <person name="Xing Z."/>
            <person name="Han C."/>
            <person name="Pan H."/>
            <person name="Zhong X."/>
            <person name="Shi W."/>
            <person name="Liang X."/>
            <person name="Du D."/>
            <person name="Sun F."/>
            <person name="Xu Z."/>
            <person name="Hao R."/>
            <person name="Lv T."/>
            <person name="Lv Y."/>
            <person name="Zheng Z."/>
            <person name="Sun M."/>
            <person name="Luo L."/>
            <person name="Cai M."/>
            <person name="Gao Y."/>
            <person name="Wang J."/>
            <person name="Yin Y."/>
            <person name="Xu X."/>
            <person name="Cheng T."/>
            <person name="Wang J."/>
        </authorList>
    </citation>
    <scope>NUCLEOTIDE SEQUENCE [LARGE SCALE GENOMIC DNA]</scope>
</reference>
<evidence type="ECO:0000256" key="1">
    <source>
        <dbReference type="ARBA" id="ARBA00023157"/>
    </source>
</evidence>
<proteinExistence type="predicted"/>
<accession>A0ABM0N9E5</accession>
<evidence type="ECO:0000259" key="2">
    <source>
        <dbReference type="Pfam" id="PF00085"/>
    </source>
</evidence>
<keyword evidence="1" id="KW-1015">Disulfide bond</keyword>
<dbReference type="Proteomes" id="UP000694861">
    <property type="component" value="Linkage group LG2"/>
</dbReference>